<evidence type="ECO:0000313" key="7">
    <source>
        <dbReference type="Proteomes" id="UP000503096"/>
    </source>
</evidence>
<dbReference type="Proteomes" id="UP000503096">
    <property type="component" value="Chromosome"/>
</dbReference>
<dbReference type="InterPro" id="IPR005119">
    <property type="entry name" value="LysR_subst-bd"/>
</dbReference>
<dbReference type="InterPro" id="IPR000847">
    <property type="entry name" value="LysR_HTH_N"/>
</dbReference>
<keyword evidence="7" id="KW-1185">Reference proteome</keyword>
<name>A0A6M4H7D1_9PROT</name>
<feature type="domain" description="HTH lysR-type" evidence="5">
    <location>
        <begin position="5"/>
        <end position="62"/>
    </location>
</feature>
<dbReference type="AlphaFoldDB" id="A0A6M4H7D1"/>
<evidence type="ECO:0000256" key="4">
    <source>
        <dbReference type="ARBA" id="ARBA00023163"/>
    </source>
</evidence>
<dbReference type="GO" id="GO:0043565">
    <property type="term" value="F:sequence-specific DNA binding"/>
    <property type="evidence" value="ECO:0007669"/>
    <property type="project" value="TreeGrafter"/>
</dbReference>
<dbReference type="EMBL" id="CP053073">
    <property type="protein sequence ID" value="QJR14808.1"/>
    <property type="molecule type" value="Genomic_DNA"/>
</dbReference>
<dbReference type="GO" id="GO:0003700">
    <property type="term" value="F:DNA-binding transcription factor activity"/>
    <property type="evidence" value="ECO:0007669"/>
    <property type="project" value="InterPro"/>
</dbReference>
<dbReference type="InterPro" id="IPR036388">
    <property type="entry name" value="WH-like_DNA-bd_sf"/>
</dbReference>
<comment type="similarity">
    <text evidence="1">Belongs to the LysR transcriptional regulatory family.</text>
</comment>
<dbReference type="FunFam" id="1.10.10.10:FF:000001">
    <property type="entry name" value="LysR family transcriptional regulator"/>
    <property type="match status" value="1"/>
</dbReference>
<organism evidence="6 7">
    <name type="scientific">Usitatibacter palustris</name>
    <dbReference type="NCBI Taxonomy" id="2732487"/>
    <lineage>
        <taxon>Bacteria</taxon>
        <taxon>Pseudomonadati</taxon>
        <taxon>Pseudomonadota</taxon>
        <taxon>Betaproteobacteria</taxon>
        <taxon>Nitrosomonadales</taxon>
        <taxon>Usitatibacteraceae</taxon>
        <taxon>Usitatibacter</taxon>
    </lineage>
</organism>
<dbReference type="GO" id="GO:0006351">
    <property type="term" value="P:DNA-templated transcription"/>
    <property type="evidence" value="ECO:0007669"/>
    <property type="project" value="TreeGrafter"/>
</dbReference>
<dbReference type="InterPro" id="IPR036390">
    <property type="entry name" value="WH_DNA-bd_sf"/>
</dbReference>
<evidence type="ECO:0000256" key="2">
    <source>
        <dbReference type="ARBA" id="ARBA00023015"/>
    </source>
</evidence>
<proteinExistence type="inferred from homology"/>
<evidence type="ECO:0000256" key="1">
    <source>
        <dbReference type="ARBA" id="ARBA00009437"/>
    </source>
</evidence>
<evidence type="ECO:0000259" key="5">
    <source>
        <dbReference type="PROSITE" id="PS50931"/>
    </source>
</evidence>
<dbReference type="PROSITE" id="PS50931">
    <property type="entry name" value="HTH_LYSR"/>
    <property type="match status" value="1"/>
</dbReference>
<dbReference type="Gene3D" id="3.40.190.290">
    <property type="match status" value="1"/>
</dbReference>
<keyword evidence="3" id="KW-0238">DNA-binding</keyword>
<reference evidence="6 7" key="1">
    <citation type="submission" date="2020-04" db="EMBL/GenBank/DDBJ databases">
        <title>Usitatibacter rugosus gen. nov., sp. nov. and Usitatibacter palustris sp. nov., novel members of Usitatibacteraceae fam. nov. within the order Nitrosomonadales isolated from soil.</title>
        <authorList>
            <person name="Huber K.J."/>
            <person name="Neumann-Schaal M."/>
            <person name="Geppert A."/>
            <person name="Luckner M."/>
            <person name="Wanner G."/>
            <person name="Overmann J."/>
        </authorList>
    </citation>
    <scope>NUCLEOTIDE SEQUENCE [LARGE SCALE GENOMIC DNA]</scope>
    <source>
        <strain evidence="6 7">Swamp67</strain>
    </source>
</reference>
<dbReference type="FunFam" id="3.40.190.290:FF:000001">
    <property type="entry name" value="Transcriptional regulator, LysR family"/>
    <property type="match status" value="1"/>
</dbReference>
<protein>
    <submittedName>
        <fullName evidence="6">HTH-type transcriptional regulator DmlR</fullName>
    </submittedName>
</protein>
<gene>
    <name evidence="6" type="primary">dmlR_1</name>
    <name evidence="6" type="ORF">DSM104440_01618</name>
</gene>
<dbReference type="CDD" id="cd08422">
    <property type="entry name" value="PBP2_CrgA_like"/>
    <property type="match status" value="1"/>
</dbReference>
<dbReference type="Pfam" id="PF00126">
    <property type="entry name" value="HTH_1"/>
    <property type="match status" value="1"/>
</dbReference>
<dbReference type="PRINTS" id="PR00039">
    <property type="entry name" value="HTHLYSR"/>
</dbReference>
<dbReference type="InParanoid" id="A0A6M4H7D1"/>
<accession>A0A6M4H7D1</accession>
<dbReference type="Gene3D" id="1.10.10.10">
    <property type="entry name" value="Winged helix-like DNA-binding domain superfamily/Winged helix DNA-binding domain"/>
    <property type="match status" value="1"/>
</dbReference>
<keyword evidence="4" id="KW-0804">Transcription</keyword>
<dbReference type="PANTHER" id="PTHR30537:SF5">
    <property type="entry name" value="HTH-TYPE TRANSCRIPTIONAL ACTIVATOR TTDR-RELATED"/>
    <property type="match status" value="1"/>
</dbReference>
<dbReference type="InterPro" id="IPR058163">
    <property type="entry name" value="LysR-type_TF_proteobact-type"/>
</dbReference>
<dbReference type="Pfam" id="PF03466">
    <property type="entry name" value="LysR_substrate"/>
    <property type="match status" value="1"/>
</dbReference>
<dbReference type="PANTHER" id="PTHR30537">
    <property type="entry name" value="HTH-TYPE TRANSCRIPTIONAL REGULATOR"/>
    <property type="match status" value="1"/>
</dbReference>
<dbReference type="KEGG" id="upl:DSM104440_01618"/>
<keyword evidence="2" id="KW-0805">Transcription regulation</keyword>
<sequence>MRSMEDLERMAIFARVVEAKGFSEAARRLGLSKSLVSKQVSRLEKSVGARLLHRTTRSMSLTEAGAVFYEHCARILEEEEQARRAVGRLHAGPRGVLRISASVAFGTLHIAPALPEFLARHPEVSIDMAIGDRLVDLADEGFDLAIRIAARPGDNLVARRLAPVKRKICATPGYFKRHGVPRTLADLANHNCLTYTFAEPRDAWRLRGPRGDIDVRVAGNLRLNDDEALSAAVLGGLGVALLPTFIVGRDLQAGRLRAVLSDYVPHGSHVHAVYLPTRHLPLKVRAFIDFLRERFGPEPYWDRP</sequence>
<dbReference type="SUPFAM" id="SSF53850">
    <property type="entry name" value="Periplasmic binding protein-like II"/>
    <property type="match status" value="1"/>
</dbReference>
<evidence type="ECO:0000256" key="3">
    <source>
        <dbReference type="ARBA" id="ARBA00023125"/>
    </source>
</evidence>
<evidence type="ECO:0000313" key="6">
    <source>
        <dbReference type="EMBL" id="QJR14808.1"/>
    </source>
</evidence>
<dbReference type="SUPFAM" id="SSF46785">
    <property type="entry name" value="Winged helix' DNA-binding domain"/>
    <property type="match status" value="1"/>
</dbReference>